<gene>
    <name evidence="2" type="ORF">QPJ95_06830</name>
</gene>
<accession>A0A9Y2P883</accession>
<dbReference type="Proteomes" id="UP001238334">
    <property type="component" value="Chromosome"/>
</dbReference>
<feature type="transmembrane region" description="Helical" evidence="1">
    <location>
        <begin position="69"/>
        <end position="91"/>
    </location>
</feature>
<dbReference type="RefSeq" id="WP_270917642.1">
    <property type="nucleotide sequence ID" value="NZ_CP127247.1"/>
</dbReference>
<reference evidence="2 3" key="1">
    <citation type="submission" date="2023-06" db="EMBL/GenBank/DDBJ databases">
        <title>Parasedimentitalea psychrophila sp. nov., a psychrophilic bacterium isolated from deep-sea sediment.</title>
        <authorList>
            <person name="Li A."/>
        </authorList>
    </citation>
    <scope>NUCLEOTIDE SEQUENCE [LARGE SCALE GENOMIC DNA]</scope>
    <source>
        <strain evidence="2 3">QS115</strain>
    </source>
</reference>
<feature type="transmembrane region" description="Helical" evidence="1">
    <location>
        <begin position="22"/>
        <end position="49"/>
    </location>
</feature>
<keyword evidence="3" id="KW-1185">Reference proteome</keyword>
<keyword evidence="1" id="KW-0812">Transmembrane</keyword>
<sequence>METNFSASANNATWQFIPQNSFVSIALTVLFLYVFVRHFILVLMIMDIVIGWLRKFRWFPVEGKRLRAFVHWLAAIAVFSAFLAASGRFGWIEFVPV</sequence>
<keyword evidence="1" id="KW-0472">Membrane</keyword>
<dbReference type="KEGG" id="ppso:QPJ95_06830"/>
<proteinExistence type="predicted"/>
<name>A0A9Y2P883_9RHOB</name>
<dbReference type="EMBL" id="CP127247">
    <property type="protein sequence ID" value="WIY26625.1"/>
    <property type="molecule type" value="Genomic_DNA"/>
</dbReference>
<organism evidence="2 3">
    <name type="scientific">Parasedimentitalea psychrophila</name>
    <dbReference type="NCBI Taxonomy" id="2997337"/>
    <lineage>
        <taxon>Bacteria</taxon>
        <taxon>Pseudomonadati</taxon>
        <taxon>Pseudomonadota</taxon>
        <taxon>Alphaproteobacteria</taxon>
        <taxon>Rhodobacterales</taxon>
        <taxon>Paracoccaceae</taxon>
        <taxon>Parasedimentitalea</taxon>
    </lineage>
</organism>
<protein>
    <submittedName>
        <fullName evidence="2">Uncharacterized protein</fullName>
    </submittedName>
</protein>
<dbReference type="AlphaFoldDB" id="A0A9Y2P883"/>
<keyword evidence="1" id="KW-1133">Transmembrane helix</keyword>
<evidence type="ECO:0000256" key="1">
    <source>
        <dbReference type="SAM" id="Phobius"/>
    </source>
</evidence>
<evidence type="ECO:0000313" key="2">
    <source>
        <dbReference type="EMBL" id="WIY26625.1"/>
    </source>
</evidence>
<evidence type="ECO:0000313" key="3">
    <source>
        <dbReference type="Proteomes" id="UP001238334"/>
    </source>
</evidence>